<keyword evidence="4" id="KW-1185">Reference proteome</keyword>
<proteinExistence type="predicted"/>
<name>A0A517NL51_9BACT</name>
<keyword evidence="1" id="KW-0175">Coiled coil</keyword>
<feature type="coiled-coil region" evidence="1">
    <location>
        <begin position="79"/>
        <end position="165"/>
    </location>
</feature>
<dbReference type="RefSeq" id="WP_218933628.1">
    <property type="nucleotide sequence ID" value="NZ_CP036525.1"/>
</dbReference>
<feature type="compositionally biased region" description="Low complexity" evidence="2">
    <location>
        <begin position="474"/>
        <end position="492"/>
    </location>
</feature>
<dbReference type="AlphaFoldDB" id="A0A517NL51"/>
<accession>A0A517NL51</accession>
<reference evidence="3 4" key="1">
    <citation type="submission" date="2019-02" db="EMBL/GenBank/DDBJ databases">
        <title>Deep-cultivation of Planctomycetes and their phenomic and genomic characterization uncovers novel biology.</title>
        <authorList>
            <person name="Wiegand S."/>
            <person name="Jogler M."/>
            <person name="Boedeker C."/>
            <person name="Pinto D."/>
            <person name="Vollmers J."/>
            <person name="Rivas-Marin E."/>
            <person name="Kohn T."/>
            <person name="Peeters S.H."/>
            <person name="Heuer A."/>
            <person name="Rast P."/>
            <person name="Oberbeckmann S."/>
            <person name="Bunk B."/>
            <person name="Jeske O."/>
            <person name="Meyerdierks A."/>
            <person name="Storesund J.E."/>
            <person name="Kallscheuer N."/>
            <person name="Luecker S."/>
            <person name="Lage O.M."/>
            <person name="Pohl T."/>
            <person name="Merkel B.J."/>
            <person name="Hornburger P."/>
            <person name="Mueller R.-W."/>
            <person name="Bruemmer F."/>
            <person name="Labrenz M."/>
            <person name="Spormann A.M."/>
            <person name="Op den Camp H."/>
            <person name="Overmann J."/>
            <person name="Amann R."/>
            <person name="Jetten M.S.M."/>
            <person name="Mascher T."/>
            <person name="Medema M.H."/>
            <person name="Devos D.P."/>
            <person name="Kaster A.-K."/>
            <person name="Ovreas L."/>
            <person name="Rohde M."/>
            <person name="Galperin M.Y."/>
            <person name="Jogler C."/>
        </authorList>
    </citation>
    <scope>NUCLEOTIDE SEQUENCE [LARGE SCALE GENOMIC DNA]</scope>
    <source>
        <strain evidence="3 4">K22_7</strain>
    </source>
</reference>
<sequence>MPISGPVVHQQLMDAYTQTQSRLESMRNQVGKVDQHREQLDDQRSDALVKLAEYYLPELTPDAIRETWAEVRPSIAQVFRRQENKCQQLNDQITRLAGQRQLADAELIKINQELDASIDSHEQLSKQVEEQLRRDETFVRLSERAGAAEAALERAEANLNEIEQDAAKKLPAYENSSLFTYLRDRQFGTPQYASRGFTRRMDRWVAKMIDFQTAKQGYDFLRKTPEQMRRIIADDRNALDTVMGELERHRDQVATNLGLPASIERSQSIALTRDQHLNRFNELMADTNQAERELTTAADSQGPFYHEAIGLFRDMLKHIDSGDLRRRAQDTIDLSDDQIVAQLMDVEAKIGSLSEATQRHHTQTNQMQSFLEDMGRLIQQFRSAGFDSSRSQFVGTLDISSELNRAIDAGDAEMLWNAIRSAQRWGPTVMEQVTAVAAHPMTQVLINAMAHAAGGALQEHARRAGQRRGRKNRQWSSSWDSSWGSSNRRSPW</sequence>
<evidence type="ECO:0008006" key="5">
    <source>
        <dbReference type="Google" id="ProtNLM"/>
    </source>
</evidence>
<feature type="compositionally biased region" description="Basic residues" evidence="2">
    <location>
        <begin position="463"/>
        <end position="473"/>
    </location>
</feature>
<feature type="region of interest" description="Disordered" evidence="2">
    <location>
        <begin position="462"/>
        <end position="492"/>
    </location>
</feature>
<dbReference type="EMBL" id="CP036525">
    <property type="protein sequence ID" value="QDT07851.1"/>
    <property type="molecule type" value="Genomic_DNA"/>
</dbReference>
<protein>
    <recommendedName>
        <fullName evidence="5">Chromosome partition protein Smc</fullName>
    </recommendedName>
</protein>
<feature type="coiled-coil region" evidence="1">
    <location>
        <begin position="9"/>
        <end position="43"/>
    </location>
</feature>
<dbReference type="Proteomes" id="UP000318538">
    <property type="component" value="Chromosome"/>
</dbReference>
<organism evidence="3 4">
    <name type="scientific">Rubripirellula lacrimiformis</name>
    <dbReference type="NCBI Taxonomy" id="1930273"/>
    <lineage>
        <taxon>Bacteria</taxon>
        <taxon>Pseudomonadati</taxon>
        <taxon>Planctomycetota</taxon>
        <taxon>Planctomycetia</taxon>
        <taxon>Pirellulales</taxon>
        <taxon>Pirellulaceae</taxon>
        <taxon>Rubripirellula</taxon>
    </lineage>
</organism>
<evidence type="ECO:0000313" key="3">
    <source>
        <dbReference type="EMBL" id="QDT07851.1"/>
    </source>
</evidence>
<evidence type="ECO:0000256" key="1">
    <source>
        <dbReference type="SAM" id="Coils"/>
    </source>
</evidence>
<gene>
    <name evidence="3" type="ORF">K227x_62800</name>
</gene>
<evidence type="ECO:0000313" key="4">
    <source>
        <dbReference type="Proteomes" id="UP000318538"/>
    </source>
</evidence>
<dbReference type="KEGG" id="rlc:K227x_62800"/>
<evidence type="ECO:0000256" key="2">
    <source>
        <dbReference type="SAM" id="MobiDB-lite"/>
    </source>
</evidence>